<sequence length="93" mass="10442">MLKYSSPNSRDEFYNLLGSCGGVLGGWEAGTTTRRSSSSPFRLLRPMQPVPLGVEQRVIEDSSSVRLLSLGRLRSRKKRIHSLHLLLQKATFI</sequence>
<gene>
    <name evidence="1" type="ORF">Taro_004396</name>
</gene>
<comment type="caution">
    <text evidence="1">The sequence shown here is derived from an EMBL/GenBank/DDBJ whole genome shotgun (WGS) entry which is preliminary data.</text>
</comment>
<dbReference type="AlphaFoldDB" id="A0A843TUS7"/>
<proteinExistence type="predicted"/>
<reference evidence="1" key="1">
    <citation type="submission" date="2017-07" db="EMBL/GenBank/DDBJ databases">
        <title>Taro Niue Genome Assembly and Annotation.</title>
        <authorList>
            <person name="Atibalentja N."/>
            <person name="Keating K."/>
            <person name="Fields C.J."/>
        </authorList>
    </citation>
    <scope>NUCLEOTIDE SEQUENCE</scope>
    <source>
        <strain evidence="1">Niue_2</strain>
        <tissue evidence="1">Leaf</tissue>
    </source>
</reference>
<dbReference type="EMBL" id="NMUH01000118">
    <property type="protein sequence ID" value="MQL72069.1"/>
    <property type="molecule type" value="Genomic_DNA"/>
</dbReference>
<keyword evidence="2" id="KW-1185">Reference proteome</keyword>
<evidence type="ECO:0000313" key="2">
    <source>
        <dbReference type="Proteomes" id="UP000652761"/>
    </source>
</evidence>
<organism evidence="1 2">
    <name type="scientific">Colocasia esculenta</name>
    <name type="common">Wild taro</name>
    <name type="synonym">Arum esculentum</name>
    <dbReference type="NCBI Taxonomy" id="4460"/>
    <lineage>
        <taxon>Eukaryota</taxon>
        <taxon>Viridiplantae</taxon>
        <taxon>Streptophyta</taxon>
        <taxon>Embryophyta</taxon>
        <taxon>Tracheophyta</taxon>
        <taxon>Spermatophyta</taxon>
        <taxon>Magnoliopsida</taxon>
        <taxon>Liliopsida</taxon>
        <taxon>Araceae</taxon>
        <taxon>Aroideae</taxon>
        <taxon>Colocasieae</taxon>
        <taxon>Colocasia</taxon>
    </lineage>
</organism>
<protein>
    <submittedName>
        <fullName evidence="1">Uncharacterized protein</fullName>
    </submittedName>
</protein>
<dbReference type="Proteomes" id="UP000652761">
    <property type="component" value="Unassembled WGS sequence"/>
</dbReference>
<evidence type="ECO:0000313" key="1">
    <source>
        <dbReference type="EMBL" id="MQL72069.1"/>
    </source>
</evidence>
<name>A0A843TUS7_COLES</name>
<accession>A0A843TUS7</accession>